<dbReference type="InterPro" id="IPR029058">
    <property type="entry name" value="AB_hydrolase_fold"/>
</dbReference>
<organism evidence="2 3">
    <name type="scientific">Cladobotryum mycophilum</name>
    <dbReference type="NCBI Taxonomy" id="491253"/>
    <lineage>
        <taxon>Eukaryota</taxon>
        <taxon>Fungi</taxon>
        <taxon>Dikarya</taxon>
        <taxon>Ascomycota</taxon>
        <taxon>Pezizomycotina</taxon>
        <taxon>Sordariomycetes</taxon>
        <taxon>Hypocreomycetidae</taxon>
        <taxon>Hypocreales</taxon>
        <taxon>Hypocreaceae</taxon>
        <taxon>Cladobotryum</taxon>
    </lineage>
</organism>
<comment type="caution">
    <text evidence="2">The sequence shown here is derived from an EMBL/GenBank/DDBJ whole genome shotgun (WGS) entry which is preliminary data.</text>
</comment>
<dbReference type="InterPro" id="IPR000073">
    <property type="entry name" value="AB_hydrolase_1"/>
</dbReference>
<dbReference type="InterPro" id="IPR052897">
    <property type="entry name" value="Sec-Metab_Biosynth_Hydrolase"/>
</dbReference>
<protein>
    <submittedName>
        <fullName evidence="2">Hydrolase R7-like protein</fullName>
    </submittedName>
</protein>
<keyword evidence="3" id="KW-1185">Reference proteome</keyword>
<evidence type="ECO:0000313" key="3">
    <source>
        <dbReference type="Proteomes" id="UP001338125"/>
    </source>
</evidence>
<reference evidence="2 3" key="1">
    <citation type="submission" date="2024-01" db="EMBL/GenBank/DDBJ databases">
        <title>Complete genome of Cladobotryum mycophilum ATHUM6906.</title>
        <authorList>
            <person name="Christinaki A.C."/>
            <person name="Myridakis A.I."/>
            <person name="Kouvelis V.N."/>
        </authorList>
    </citation>
    <scope>NUCLEOTIDE SEQUENCE [LARGE SCALE GENOMIC DNA]</scope>
    <source>
        <strain evidence="2 3">ATHUM6906</strain>
    </source>
</reference>
<name>A0ABR0SVW9_9HYPO</name>
<dbReference type="SUPFAM" id="SSF53474">
    <property type="entry name" value="alpha/beta-Hydrolases"/>
    <property type="match status" value="1"/>
</dbReference>
<dbReference type="Gene3D" id="3.40.50.1820">
    <property type="entry name" value="alpha/beta hydrolase"/>
    <property type="match status" value="1"/>
</dbReference>
<gene>
    <name evidence="2" type="ORF">PT974_03067</name>
</gene>
<dbReference type="EMBL" id="JAVFKD010000003">
    <property type="protein sequence ID" value="KAK5996312.1"/>
    <property type="molecule type" value="Genomic_DNA"/>
</dbReference>
<accession>A0ABR0SVW9</accession>
<dbReference type="PANTHER" id="PTHR37017">
    <property type="entry name" value="AB HYDROLASE-1 DOMAIN-CONTAINING PROTEIN-RELATED"/>
    <property type="match status" value="1"/>
</dbReference>
<evidence type="ECO:0000259" key="1">
    <source>
        <dbReference type="Pfam" id="PF12697"/>
    </source>
</evidence>
<dbReference type="PANTHER" id="PTHR37017:SF10">
    <property type="entry name" value="AB HYDROLASE-1 DOMAIN-CONTAINING PROTEIN"/>
    <property type="match status" value="1"/>
</dbReference>
<evidence type="ECO:0000313" key="2">
    <source>
        <dbReference type="EMBL" id="KAK5996312.1"/>
    </source>
</evidence>
<proteinExistence type="predicted"/>
<dbReference type="Proteomes" id="UP001338125">
    <property type="component" value="Unassembled WGS sequence"/>
</dbReference>
<feature type="domain" description="AB hydrolase-1" evidence="1">
    <location>
        <begin position="8"/>
        <end position="248"/>
    </location>
</feature>
<dbReference type="Pfam" id="PF12697">
    <property type="entry name" value="Abhydrolase_6"/>
    <property type="match status" value="1"/>
</dbReference>
<sequence>MPAGKPVILIISGGWHLPEHYAKLTKALEAVGHEVHCPGNPSMTQVRPPTAGLAQDSENVRLYAEKLADSGRQIVALMHSYGGQVGTNSLHGLGVQDRSEKGLSGGVSHLVYMCAFALPEGGSMAGLVNDMGHEALMPIAFDFAEDMTVLCRDPKGMLVGAHDDDKELQEYVDSLQRWNGQGMYDAISHSAWREIPVTYIFTTSDMTIPFDYQKSMVASLEEQGRSVQTYSLETGHCPNLTATASVVDVVNKVVS</sequence>